<sequence>MKAGTSPMLGIALEYIARGLAVVPISYKQKSPKIKSWEKLKITADNAPMFFNGAEQNIGVQLGVKSNGLADVDLDCAEAVRLAPRFLPRTDAVFGRATKPSSHYLYYIGDAPEKATEQLKDENKQTIIELRMGVGRQQRRRFSRAACTRAEKRSSG</sequence>
<dbReference type="Pfam" id="PF09250">
    <property type="entry name" value="Prim-Pol"/>
    <property type="match status" value="1"/>
</dbReference>
<accession>A0AB39XK98</accession>
<protein>
    <submittedName>
        <fullName evidence="2">Bifunctional DNA primase/polymerase</fullName>
    </submittedName>
</protein>
<dbReference type="RefSeq" id="WP_369722915.1">
    <property type="nucleotide sequence ID" value="NZ_CP165734.1"/>
</dbReference>
<organism evidence="2">
    <name type="scientific">Bradyrhizobium sp. LLZ17</name>
    <dbReference type="NCBI Taxonomy" id="3239388"/>
    <lineage>
        <taxon>Bacteria</taxon>
        <taxon>Pseudomonadati</taxon>
        <taxon>Pseudomonadota</taxon>
        <taxon>Alphaproteobacteria</taxon>
        <taxon>Hyphomicrobiales</taxon>
        <taxon>Nitrobacteraceae</taxon>
        <taxon>Bradyrhizobium</taxon>
    </lineage>
</organism>
<dbReference type="Gene3D" id="3.30.720.160">
    <property type="entry name" value="Bifunctional DNA primase/polymerase, N-terminal"/>
    <property type="match status" value="1"/>
</dbReference>
<reference evidence="2" key="1">
    <citation type="submission" date="2024-08" db="EMBL/GenBank/DDBJ databases">
        <authorList>
            <person name="Chaddad Z."/>
            <person name="Lamrabet M."/>
            <person name="Bouhnik O."/>
            <person name="Alami S."/>
            <person name="Wipf D."/>
            <person name="Courty P.E."/>
            <person name="Missbah El Idrissi M."/>
        </authorList>
    </citation>
    <scope>NUCLEOTIDE SEQUENCE</scope>
    <source>
        <strain evidence="2">LLZ17</strain>
    </source>
</reference>
<dbReference type="EMBL" id="CP165734">
    <property type="protein sequence ID" value="XDV58393.1"/>
    <property type="molecule type" value="Genomic_DNA"/>
</dbReference>
<dbReference type="AlphaFoldDB" id="A0AB39XK98"/>
<feature type="domain" description="DNA primase/polymerase bifunctional N-terminal" evidence="1">
    <location>
        <begin position="12"/>
        <end position="133"/>
    </location>
</feature>
<proteinExistence type="predicted"/>
<dbReference type="InterPro" id="IPR015330">
    <property type="entry name" value="DNA_primase/pol_bifunc_N"/>
</dbReference>
<evidence type="ECO:0000259" key="1">
    <source>
        <dbReference type="Pfam" id="PF09250"/>
    </source>
</evidence>
<dbReference type="SUPFAM" id="SSF56747">
    <property type="entry name" value="Prim-pol domain"/>
    <property type="match status" value="1"/>
</dbReference>
<gene>
    <name evidence="2" type="ORF">AB8Z38_02310</name>
</gene>
<evidence type="ECO:0000313" key="2">
    <source>
        <dbReference type="EMBL" id="XDV58393.1"/>
    </source>
</evidence>
<name>A0AB39XK98_9BRAD</name>